<sequence length="217" mass="25049">MADNKLQAVKLDSDEYQRFWLNLWDAKATRWDKGDVSPALRELISEKHWQLPNGQGIVPGCGRGYDAMFLASPSLHMVGADISPIAVETATKLRDTKQIPSSLVEFKELDFFSFDVPRDKYQVAYDYTFFCALHPSMRARWGERYAEIMAPGGHLIALMFPLDKQPEDRDIGPPFLLSKDEYHRVLDENFELIHYDPKCKTHDDRAGVEVITVWRRK</sequence>
<dbReference type="PROSITE" id="PS51585">
    <property type="entry name" value="SAM_MT_TPMT"/>
    <property type="match status" value="1"/>
</dbReference>
<evidence type="ECO:0008006" key="7">
    <source>
        <dbReference type="Google" id="ProtNLM"/>
    </source>
</evidence>
<dbReference type="EMBL" id="JANBOH010000075">
    <property type="protein sequence ID" value="KAJ1646098.1"/>
    <property type="molecule type" value="Genomic_DNA"/>
</dbReference>
<dbReference type="SUPFAM" id="SSF53335">
    <property type="entry name" value="S-adenosyl-L-methionine-dependent methyltransferases"/>
    <property type="match status" value="1"/>
</dbReference>
<evidence type="ECO:0000256" key="2">
    <source>
        <dbReference type="ARBA" id="ARBA00022603"/>
    </source>
</evidence>
<dbReference type="CDD" id="cd02440">
    <property type="entry name" value="AdoMet_MTases"/>
    <property type="match status" value="1"/>
</dbReference>
<comment type="caution">
    <text evidence="5">The sequence shown here is derived from an EMBL/GenBank/DDBJ whole genome shotgun (WGS) entry which is preliminary data.</text>
</comment>
<keyword evidence="3" id="KW-0808">Transferase</keyword>
<dbReference type="Proteomes" id="UP001145021">
    <property type="component" value="Unassembled WGS sequence"/>
</dbReference>
<keyword evidence="2" id="KW-0489">Methyltransferase</keyword>
<dbReference type="Pfam" id="PF05724">
    <property type="entry name" value="TPMT"/>
    <property type="match status" value="1"/>
</dbReference>
<evidence type="ECO:0000256" key="3">
    <source>
        <dbReference type="ARBA" id="ARBA00022679"/>
    </source>
</evidence>
<reference evidence="5" key="1">
    <citation type="submission" date="2022-07" db="EMBL/GenBank/DDBJ databases">
        <title>Phylogenomic reconstructions and comparative analyses of Kickxellomycotina fungi.</title>
        <authorList>
            <person name="Reynolds N.K."/>
            <person name="Stajich J.E."/>
            <person name="Barry K."/>
            <person name="Grigoriev I.V."/>
            <person name="Crous P."/>
            <person name="Smith M.E."/>
        </authorList>
    </citation>
    <scope>NUCLEOTIDE SEQUENCE</scope>
    <source>
        <strain evidence="5">NBRC 105413</strain>
    </source>
</reference>
<evidence type="ECO:0000313" key="6">
    <source>
        <dbReference type="Proteomes" id="UP001145021"/>
    </source>
</evidence>
<gene>
    <name evidence="5" type="ORF">LPJ64_002378</name>
</gene>
<accession>A0A9W7XM91</accession>
<dbReference type="InterPro" id="IPR029063">
    <property type="entry name" value="SAM-dependent_MTases_sf"/>
</dbReference>
<dbReference type="PANTHER" id="PTHR32183">
    <property type="match status" value="1"/>
</dbReference>
<dbReference type="GO" id="GO:0032259">
    <property type="term" value="P:methylation"/>
    <property type="evidence" value="ECO:0007669"/>
    <property type="project" value="UniProtKB-KW"/>
</dbReference>
<organism evidence="5 6">
    <name type="scientific">Coemansia asiatica</name>
    <dbReference type="NCBI Taxonomy" id="1052880"/>
    <lineage>
        <taxon>Eukaryota</taxon>
        <taxon>Fungi</taxon>
        <taxon>Fungi incertae sedis</taxon>
        <taxon>Zoopagomycota</taxon>
        <taxon>Kickxellomycotina</taxon>
        <taxon>Kickxellomycetes</taxon>
        <taxon>Kickxellales</taxon>
        <taxon>Kickxellaceae</taxon>
        <taxon>Coemansia</taxon>
    </lineage>
</organism>
<keyword evidence="1" id="KW-0597">Phosphoprotein</keyword>
<dbReference type="AlphaFoldDB" id="A0A9W7XM91"/>
<dbReference type="InterPro" id="IPR008854">
    <property type="entry name" value="TPMT"/>
</dbReference>
<evidence type="ECO:0000256" key="1">
    <source>
        <dbReference type="ARBA" id="ARBA00022553"/>
    </source>
</evidence>
<dbReference type="PANTHER" id="PTHR32183:SF11">
    <property type="entry name" value="THIOL METHYLTRANSFERASE 2-RELATED"/>
    <property type="match status" value="1"/>
</dbReference>
<dbReference type="GO" id="GO:0008757">
    <property type="term" value="F:S-adenosylmethionine-dependent methyltransferase activity"/>
    <property type="evidence" value="ECO:0007669"/>
    <property type="project" value="InterPro"/>
</dbReference>
<proteinExistence type="predicted"/>
<dbReference type="Gene3D" id="3.40.50.150">
    <property type="entry name" value="Vaccinia Virus protein VP39"/>
    <property type="match status" value="1"/>
</dbReference>
<name>A0A9W7XM91_9FUNG</name>
<evidence type="ECO:0000256" key="4">
    <source>
        <dbReference type="ARBA" id="ARBA00022691"/>
    </source>
</evidence>
<protein>
    <recommendedName>
        <fullName evidence="7">S-adenosyl-L-methionine-dependent methyltransferase</fullName>
    </recommendedName>
</protein>
<keyword evidence="4" id="KW-0949">S-adenosyl-L-methionine</keyword>
<keyword evidence="6" id="KW-1185">Reference proteome</keyword>
<evidence type="ECO:0000313" key="5">
    <source>
        <dbReference type="EMBL" id="KAJ1646098.1"/>
    </source>
</evidence>